<reference evidence="2 3" key="1">
    <citation type="journal article" date="2024" name="IMA Fungus">
        <title>Apiospora arundinis, a panoply of carbohydrate-active enzymes and secondary metabolites.</title>
        <authorList>
            <person name="Sorensen T."/>
            <person name="Petersen C."/>
            <person name="Muurmann A.T."/>
            <person name="Christiansen J.V."/>
            <person name="Brundto M.L."/>
            <person name="Overgaard C.K."/>
            <person name="Boysen A.T."/>
            <person name="Wollenberg R.D."/>
            <person name="Larsen T.O."/>
            <person name="Sorensen J.L."/>
            <person name="Nielsen K.L."/>
            <person name="Sondergaard T.E."/>
        </authorList>
    </citation>
    <scope>NUCLEOTIDE SEQUENCE [LARGE SCALE GENOMIC DNA]</scope>
    <source>
        <strain evidence="2 3">AAU 773</strain>
    </source>
</reference>
<comment type="caution">
    <text evidence="2">The sequence shown here is derived from an EMBL/GenBank/DDBJ whole genome shotgun (WGS) entry which is preliminary data.</text>
</comment>
<dbReference type="Proteomes" id="UP001390339">
    <property type="component" value="Unassembled WGS sequence"/>
</dbReference>
<accession>A0ABR2I773</accession>
<dbReference type="EMBL" id="JAPCWZ010000006">
    <property type="protein sequence ID" value="KAK8858977.1"/>
    <property type="molecule type" value="Genomic_DNA"/>
</dbReference>
<dbReference type="PANTHER" id="PTHR35711">
    <property type="entry name" value="EXPRESSED PROTEIN"/>
    <property type="match status" value="1"/>
</dbReference>
<keyword evidence="3" id="KW-1185">Reference proteome</keyword>
<name>A0ABR2I773_9PEZI</name>
<feature type="region of interest" description="Disordered" evidence="1">
    <location>
        <begin position="408"/>
        <end position="459"/>
    </location>
</feature>
<evidence type="ECO:0000313" key="2">
    <source>
        <dbReference type="EMBL" id="KAK8858977.1"/>
    </source>
</evidence>
<gene>
    <name evidence="2" type="ORF">PGQ11_009711</name>
</gene>
<feature type="compositionally biased region" description="Acidic residues" evidence="1">
    <location>
        <begin position="411"/>
        <end position="459"/>
    </location>
</feature>
<sequence length="459" mass="53912">MVTQPWVPIMGAQVRIPQFNIDIDQPLWRRLPPAVLLHNGQDFPHPPDIPYWDAPWPFHLIENQNRTTRKVRVDQTQFNNIERFTKTLLRLPPDGKMITNNYFLDSTISIALNAYNLHSPPREQHAWAYFHWRGNNSCVDVPRNAGPNFDWTRISTQMEPADSGPNSRIAQNLHHDHQGPWPSVIPDAIRWRPNGRKYRLFCWIHQHAIPAGGKYNTQVYSMSVYDREDNRITWHDPWPLDSRTQRWTDIQALWRNAAPAWLRPLRPLRGRTYNALRALKLTTHPDMAPKYSQISCVAIAVWLVRHLESRAHLRPPDRASFLQGLDSISAFPDLAATLFQTLRESMGVPYNPIRGQSQPKRDYVRDNFNLHPNHNERERRMFRRVIQAKFAGHPTLRSRGRWIVDAIAPEPQEEDEDDEDEEEDDDDEEEDEDEDEDEDDDEDEDEEDDDEEEDDESDQ</sequence>
<dbReference type="PANTHER" id="PTHR35711:SF1">
    <property type="entry name" value="ECTODERMAL, ISOFORM F"/>
    <property type="match status" value="1"/>
</dbReference>
<dbReference type="SUPFAM" id="SSF48371">
    <property type="entry name" value="ARM repeat"/>
    <property type="match status" value="1"/>
</dbReference>
<proteinExistence type="predicted"/>
<organism evidence="2 3">
    <name type="scientific">Apiospora arundinis</name>
    <dbReference type="NCBI Taxonomy" id="335852"/>
    <lineage>
        <taxon>Eukaryota</taxon>
        <taxon>Fungi</taxon>
        <taxon>Dikarya</taxon>
        <taxon>Ascomycota</taxon>
        <taxon>Pezizomycotina</taxon>
        <taxon>Sordariomycetes</taxon>
        <taxon>Xylariomycetidae</taxon>
        <taxon>Amphisphaeriales</taxon>
        <taxon>Apiosporaceae</taxon>
        <taxon>Apiospora</taxon>
    </lineage>
</organism>
<protein>
    <submittedName>
        <fullName evidence="2">Uncharacterized protein</fullName>
    </submittedName>
</protein>
<dbReference type="InterPro" id="IPR016024">
    <property type="entry name" value="ARM-type_fold"/>
</dbReference>
<evidence type="ECO:0000313" key="3">
    <source>
        <dbReference type="Proteomes" id="UP001390339"/>
    </source>
</evidence>
<evidence type="ECO:0000256" key="1">
    <source>
        <dbReference type="SAM" id="MobiDB-lite"/>
    </source>
</evidence>